<feature type="region of interest" description="Disordered" evidence="2">
    <location>
        <begin position="185"/>
        <end position="206"/>
    </location>
</feature>
<proteinExistence type="predicted"/>
<dbReference type="InterPro" id="IPR003961">
    <property type="entry name" value="FN3_dom"/>
</dbReference>
<dbReference type="PROSITE" id="PS50853">
    <property type="entry name" value="FN3"/>
    <property type="match status" value="2"/>
</dbReference>
<gene>
    <name evidence="4" type="ORF">PMEA_00000273</name>
</gene>
<evidence type="ECO:0000313" key="4">
    <source>
        <dbReference type="EMBL" id="CAH3031005.1"/>
    </source>
</evidence>
<organism evidence="4 5">
    <name type="scientific">Pocillopora meandrina</name>
    <dbReference type="NCBI Taxonomy" id="46732"/>
    <lineage>
        <taxon>Eukaryota</taxon>
        <taxon>Metazoa</taxon>
        <taxon>Cnidaria</taxon>
        <taxon>Anthozoa</taxon>
        <taxon>Hexacorallia</taxon>
        <taxon>Scleractinia</taxon>
        <taxon>Astrocoeniina</taxon>
        <taxon>Pocilloporidae</taxon>
        <taxon>Pocillopora</taxon>
    </lineage>
</organism>
<dbReference type="Pfam" id="PF00041">
    <property type="entry name" value="fn3"/>
    <property type="match status" value="2"/>
</dbReference>
<evidence type="ECO:0000256" key="1">
    <source>
        <dbReference type="ARBA" id="ARBA00022737"/>
    </source>
</evidence>
<name>A0AAU9VJF0_9CNID</name>
<keyword evidence="5" id="KW-1185">Reference proteome</keyword>
<dbReference type="SMART" id="SM00060">
    <property type="entry name" value="FN3"/>
    <property type="match status" value="2"/>
</dbReference>
<comment type="caution">
    <text evidence="4">The sequence shown here is derived from an EMBL/GenBank/DDBJ whole genome shotgun (WGS) entry which is preliminary data.</text>
</comment>
<feature type="domain" description="Fibronectin type-III" evidence="3">
    <location>
        <begin position="99"/>
        <end position="194"/>
    </location>
</feature>
<dbReference type="InterPro" id="IPR003609">
    <property type="entry name" value="Pan_app"/>
</dbReference>
<keyword evidence="1" id="KW-0677">Repeat</keyword>
<evidence type="ECO:0000256" key="2">
    <source>
        <dbReference type="SAM" id="MobiDB-lite"/>
    </source>
</evidence>
<feature type="non-terminal residue" evidence="4">
    <location>
        <position position="1"/>
    </location>
</feature>
<protein>
    <recommendedName>
        <fullName evidence="3">Fibronectin type-III domain-containing protein</fullName>
    </recommendedName>
</protein>
<sequence length="292" mass="32435">AIQPTTKNNHVLAGHVFEAFTATDWFNCLQTCHDDPRCISYNYQRSAEANGLCELNDCGIEDFCDREGSLFHSPGFVFQQIRTSKVSAVLISISVPMIPPQNVKEVNKTITSLFITWDVVPTNQTLELIPEFKVIYSLRSGKKEINRSVVKAPLPYINLTGLKIHRRYNITVLVFNQCGDGPSSAMLSAKTDEDRPKAAPQNLSAERQNSTSILVSWDRVPNGKRDGTIISYRVNYTRSKEGAERMSKEVDKAKRLLLLTNLEADSEYAITVSASTSKGYGPASEPVKVNGT</sequence>
<dbReference type="PANTHER" id="PTHR46708">
    <property type="entry name" value="TENASCIN"/>
    <property type="match status" value="1"/>
</dbReference>
<dbReference type="Pfam" id="PF00024">
    <property type="entry name" value="PAN_1"/>
    <property type="match status" value="1"/>
</dbReference>
<dbReference type="InterPro" id="IPR050991">
    <property type="entry name" value="ECM_Regulatory_Proteins"/>
</dbReference>
<dbReference type="InterPro" id="IPR013783">
    <property type="entry name" value="Ig-like_fold"/>
</dbReference>
<reference evidence="4 5" key="1">
    <citation type="submission" date="2022-05" db="EMBL/GenBank/DDBJ databases">
        <authorList>
            <consortium name="Genoscope - CEA"/>
            <person name="William W."/>
        </authorList>
    </citation>
    <scope>NUCLEOTIDE SEQUENCE [LARGE SCALE GENOMIC DNA]</scope>
</reference>
<accession>A0AAU9VJF0</accession>
<feature type="domain" description="Fibronectin type-III" evidence="3">
    <location>
        <begin position="199"/>
        <end position="292"/>
    </location>
</feature>
<dbReference type="SUPFAM" id="SSF49265">
    <property type="entry name" value="Fibronectin type III"/>
    <property type="match status" value="1"/>
</dbReference>
<evidence type="ECO:0000313" key="5">
    <source>
        <dbReference type="Proteomes" id="UP001159428"/>
    </source>
</evidence>
<dbReference type="Proteomes" id="UP001159428">
    <property type="component" value="Unassembled WGS sequence"/>
</dbReference>
<evidence type="ECO:0000259" key="3">
    <source>
        <dbReference type="PROSITE" id="PS50853"/>
    </source>
</evidence>
<dbReference type="FunFam" id="2.60.40.10:FF:000551">
    <property type="entry name" value="Protogenin A"/>
    <property type="match status" value="1"/>
</dbReference>
<dbReference type="PANTHER" id="PTHR46708:SF2">
    <property type="entry name" value="FIBRONECTIN TYPE-III DOMAIN-CONTAINING PROTEIN"/>
    <property type="match status" value="1"/>
</dbReference>
<dbReference type="InterPro" id="IPR036116">
    <property type="entry name" value="FN3_sf"/>
</dbReference>
<dbReference type="Gene3D" id="2.60.40.10">
    <property type="entry name" value="Immunoglobulins"/>
    <property type="match status" value="2"/>
</dbReference>
<dbReference type="AlphaFoldDB" id="A0AAU9VJF0"/>
<dbReference type="EMBL" id="CALNXJ010000001">
    <property type="protein sequence ID" value="CAH3031005.1"/>
    <property type="molecule type" value="Genomic_DNA"/>
</dbReference>
<dbReference type="CDD" id="cd00063">
    <property type="entry name" value="FN3"/>
    <property type="match status" value="2"/>
</dbReference>